<reference evidence="4" key="2">
    <citation type="submission" date="2020-05" db="UniProtKB">
        <authorList>
            <consortium name="EnsemblMetazoa"/>
        </authorList>
    </citation>
    <scope>IDENTIFICATION</scope>
    <source>
        <strain evidence="4">wikel</strain>
    </source>
</reference>
<proteinExistence type="predicted"/>
<dbReference type="AlphaFoldDB" id="B7QFQ7"/>
<dbReference type="PANTHER" id="PTHR13466:SF2">
    <property type="entry name" value="TESTIS-EXPRESSED PROTEIN 2"/>
    <property type="match status" value="1"/>
</dbReference>
<dbReference type="EnsemblMetazoa" id="ISCW013135-RA">
    <property type="protein sequence ID" value="ISCW013135-PA"/>
    <property type="gene ID" value="ISCW013135"/>
</dbReference>
<dbReference type="VEuPathDB" id="VectorBase:ISCI013135"/>
<dbReference type="Proteomes" id="UP000001555">
    <property type="component" value="Unassembled WGS sequence"/>
</dbReference>
<sequence length="92" mass="10727">MPLVLTVEVSHLVGTLALNVPPPPTDRIWYGFRTLPRMELVARPKLGEKEVTFARVTERIEKMLFLEFQRILVMPNMDDFMIPIMHSYLPEC</sequence>
<comment type="subcellular location">
    <subcellularLocation>
        <location evidence="1">Endoplasmic reticulum membrane</location>
    </subcellularLocation>
</comment>
<dbReference type="EMBL" id="DS926558">
    <property type="protein sequence ID" value="EEC17679.1"/>
    <property type="molecule type" value="Genomic_DNA"/>
</dbReference>
<accession>B7QFQ7</accession>
<dbReference type="InParanoid" id="B7QFQ7"/>
<keyword evidence="2" id="KW-0732">Signal</keyword>
<feature type="signal peptide" evidence="2">
    <location>
        <begin position="1"/>
        <end position="17"/>
    </location>
</feature>
<name>B7QFQ7_IXOSC</name>
<dbReference type="CDD" id="cd21675">
    <property type="entry name" value="SMP_TEX2"/>
    <property type="match status" value="1"/>
</dbReference>
<dbReference type="VEuPathDB" id="VectorBase:ISCP_015594"/>
<dbReference type="HOGENOM" id="CLU_2415738_0_0_1"/>
<dbReference type="VEuPathDB" id="VectorBase:ISCW013135"/>
<dbReference type="GO" id="GO:0005789">
    <property type="term" value="C:endoplasmic reticulum membrane"/>
    <property type="evidence" value="ECO:0007669"/>
    <property type="project" value="UniProtKB-SubCell"/>
</dbReference>
<dbReference type="STRING" id="6945.B7QFQ7"/>
<dbReference type="EMBL" id="ABJB010006291">
    <property type="status" value="NOT_ANNOTATED_CDS"/>
    <property type="molecule type" value="Genomic_DNA"/>
</dbReference>
<reference evidence="3 5" key="1">
    <citation type="submission" date="2008-03" db="EMBL/GenBank/DDBJ databases">
        <title>Annotation of Ixodes scapularis.</title>
        <authorList>
            <consortium name="Ixodes scapularis Genome Project Consortium"/>
            <person name="Caler E."/>
            <person name="Hannick L.I."/>
            <person name="Bidwell S."/>
            <person name="Joardar V."/>
            <person name="Thiagarajan M."/>
            <person name="Amedeo P."/>
            <person name="Galinsky K.J."/>
            <person name="Schobel S."/>
            <person name="Inman J."/>
            <person name="Hostetler J."/>
            <person name="Miller J."/>
            <person name="Hammond M."/>
            <person name="Megy K."/>
            <person name="Lawson D."/>
            <person name="Kodira C."/>
            <person name="Sutton G."/>
            <person name="Meyer J."/>
            <person name="Hill C.A."/>
            <person name="Birren B."/>
            <person name="Nene V."/>
            <person name="Collins F."/>
            <person name="Alarcon-Chaidez F."/>
            <person name="Wikel S."/>
            <person name="Strausberg R."/>
        </authorList>
    </citation>
    <scope>NUCLEOTIDE SEQUENCE [LARGE SCALE GENOMIC DNA]</scope>
    <source>
        <strain evidence="5">Wikel</strain>
        <strain evidence="3">Wikel colony</strain>
    </source>
</reference>
<protein>
    <submittedName>
        <fullName evidence="3 4">Uncharacterized protein</fullName>
    </submittedName>
</protein>
<dbReference type="PANTHER" id="PTHR13466">
    <property type="entry name" value="TEX2 PROTEIN-RELATED"/>
    <property type="match status" value="1"/>
</dbReference>
<evidence type="ECO:0000313" key="3">
    <source>
        <dbReference type="EMBL" id="EEC17679.1"/>
    </source>
</evidence>
<evidence type="ECO:0000256" key="1">
    <source>
        <dbReference type="ARBA" id="ARBA00004586"/>
    </source>
</evidence>
<evidence type="ECO:0000313" key="5">
    <source>
        <dbReference type="Proteomes" id="UP000001555"/>
    </source>
</evidence>
<feature type="chain" id="PRO_5010826925" evidence="2">
    <location>
        <begin position="18"/>
        <end position="92"/>
    </location>
</feature>
<dbReference type="EMBL" id="ABJB010830344">
    <property type="status" value="NOT_ANNOTATED_CDS"/>
    <property type="molecule type" value="Genomic_DNA"/>
</dbReference>
<dbReference type="PaxDb" id="6945-B7QFQ7"/>
<organism>
    <name type="scientific">Ixodes scapularis</name>
    <name type="common">Black-legged tick</name>
    <name type="synonym">Deer tick</name>
    <dbReference type="NCBI Taxonomy" id="6945"/>
    <lineage>
        <taxon>Eukaryota</taxon>
        <taxon>Metazoa</taxon>
        <taxon>Ecdysozoa</taxon>
        <taxon>Arthropoda</taxon>
        <taxon>Chelicerata</taxon>
        <taxon>Arachnida</taxon>
        <taxon>Acari</taxon>
        <taxon>Parasitiformes</taxon>
        <taxon>Ixodida</taxon>
        <taxon>Ixodoidea</taxon>
        <taxon>Ixodidae</taxon>
        <taxon>Ixodinae</taxon>
        <taxon>Ixodes</taxon>
    </lineage>
</organism>
<dbReference type="OrthoDB" id="26740at2759"/>
<gene>
    <name evidence="3" type="ORF">IscW_ISCW013135</name>
</gene>
<evidence type="ECO:0000256" key="2">
    <source>
        <dbReference type="SAM" id="SignalP"/>
    </source>
</evidence>
<evidence type="ECO:0000313" key="4">
    <source>
        <dbReference type="EnsemblMetazoa" id="ISCW013135-PA"/>
    </source>
</evidence>
<keyword evidence="5" id="KW-1185">Reference proteome</keyword>